<dbReference type="EMBL" id="MU806709">
    <property type="protein sequence ID" value="KAJ3833380.1"/>
    <property type="molecule type" value="Genomic_DNA"/>
</dbReference>
<dbReference type="Proteomes" id="UP001163846">
    <property type="component" value="Unassembled WGS sequence"/>
</dbReference>
<evidence type="ECO:0000313" key="4">
    <source>
        <dbReference type="Proteomes" id="UP001163846"/>
    </source>
</evidence>
<feature type="signal peptide" evidence="2">
    <location>
        <begin position="1"/>
        <end position="22"/>
    </location>
</feature>
<protein>
    <submittedName>
        <fullName evidence="3">Uncharacterized protein</fullName>
    </submittedName>
</protein>
<sequence length="155" mass="16482">MNRFALVRVVLVVGAVSTVSLAAPTLLPMPPSGASEPSGALEALSGREELSGASTMRQPQVDLTPAVPSHGQGLDVREPLAIADVFVDPVTGTDDLSYTDNTWSSGDVDVDAREVRRSFLESIMISVLTSFGVCLFIPVHCSARSHPRRCRGCFI</sequence>
<evidence type="ECO:0000256" key="1">
    <source>
        <dbReference type="SAM" id="Phobius"/>
    </source>
</evidence>
<feature type="chain" id="PRO_5041365122" evidence="2">
    <location>
        <begin position="23"/>
        <end position="155"/>
    </location>
</feature>
<evidence type="ECO:0000313" key="3">
    <source>
        <dbReference type="EMBL" id="KAJ3833380.1"/>
    </source>
</evidence>
<comment type="caution">
    <text evidence="3">The sequence shown here is derived from an EMBL/GenBank/DDBJ whole genome shotgun (WGS) entry which is preliminary data.</text>
</comment>
<keyword evidence="1" id="KW-0812">Transmembrane</keyword>
<organism evidence="3 4">
    <name type="scientific">Lentinula raphanica</name>
    <dbReference type="NCBI Taxonomy" id="153919"/>
    <lineage>
        <taxon>Eukaryota</taxon>
        <taxon>Fungi</taxon>
        <taxon>Dikarya</taxon>
        <taxon>Basidiomycota</taxon>
        <taxon>Agaricomycotina</taxon>
        <taxon>Agaricomycetes</taxon>
        <taxon>Agaricomycetidae</taxon>
        <taxon>Agaricales</taxon>
        <taxon>Marasmiineae</taxon>
        <taxon>Omphalotaceae</taxon>
        <taxon>Lentinula</taxon>
    </lineage>
</organism>
<dbReference type="AlphaFoldDB" id="A0AA38NZG7"/>
<feature type="transmembrane region" description="Helical" evidence="1">
    <location>
        <begin position="123"/>
        <end position="141"/>
    </location>
</feature>
<keyword evidence="1" id="KW-0472">Membrane</keyword>
<accession>A0AA38NZG7</accession>
<proteinExistence type="predicted"/>
<keyword evidence="4" id="KW-1185">Reference proteome</keyword>
<reference evidence="3" key="1">
    <citation type="submission" date="2022-08" db="EMBL/GenBank/DDBJ databases">
        <authorList>
            <consortium name="DOE Joint Genome Institute"/>
            <person name="Min B."/>
            <person name="Riley R."/>
            <person name="Sierra-Patev S."/>
            <person name="Naranjo-Ortiz M."/>
            <person name="Looney B."/>
            <person name="Konkel Z."/>
            <person name="Slot J.C."/>
            <person name="Sakamoto Y."/>
            <person name="Steenwyk J.L."/>
            <person name="Rokas A."/>
            <person name="Carro J."/>
            <person name="Camarero S."/>
            <person name="Ferreira P."/>
            <person name="Molpeceres G."/>
            <person name="Ruiz-Duenas F.J."/>
            <person name="Serrano A."/>
            <person name="Henrissat B."/>
            <person name="Drula E."/>
            <person name="Hughes K.W."/>
            <person name="Mata J.L."/>
            <person name="Ishikawa N.K."/>
            <person name="Vargas-Isla R."/>
            <person name="Ushijima S."/>
            <person name="Smith C.A."/>
            <person name="Ahrendt S."/>
            <person name="Andreopoulos W."/>
            <person name="He G."/>
            <person name="Labutti K."/>
            <person name="Lipzen A."/>
            <person name="Ng V."/>
            <person name="Sandor L."/>
            <person name="Barry K."/>
            <person name="Martinez A.T."/>
            <person name="Xiao Y."/>
            <person name="Gibbons J.G."/>
            <person name="Terashima K."/>
            <person name="Hibbett D.S."/>
            <person name="Grigoriev I.V."/>
        </authorList>
    </citation>
    <scope>NUCLEOTIDE SEQUENCE</scope>
    <source>
        <strain evidence="3">TFB9207</strain>
    </source>
</reference>
<evidence type="ECO:0000256" key="2">
    <source>
        <dbReference type="SAM" id="SignalP"/>
    </source>
</evidence>
<keyword evidence="2" id="KW-0732">Signal</keyword>
<name>A0AA38NZG7_9AGAR</name>
<gene>
    <name evidence="3" type="ORF">F5878DRAFT_408889</name>
</gene>
<keyword evidence="1" id="KW-1133">Transmembrane helix</keyword>